<dbReference type="KEGG" id="gsn:YC6258_04173"/>
<proteinExistence type="predicted"/>
<gene>
    <name evidence="1" type="ORF">YC6258_04173</name>
</gene>
<evidence type="ECO:0000313" key="2">
    <source>
        <dbReference type="Proteomes" id="UP000032266"/>
    </source>
</evidence>
<dbReference type="EMBL" id="CP007142">
    <property type="protein sequence ID" value="AJQ96209.1"/>
    <property type="molecule type" value="Genomic_DNA"/>
</dbReference>
<dbReference type="STRING" id="1445510.YC6258_04173"/>
<dbReference type="Proteomes" id="UP000032266">
    <property type="component" value="Chromosome"/>
</dbReference>
<dbReference type="OrthoDB" id="9815414at2"/>
<dbReference type="RefSeq" id="WP_082070800.1">
    <property type="nucleotide sequence ID" value="NZ_CP007142.1"/>
</dbReference>
<dbReference type="InterPro" id="IPR022385">
    <property type="entry name" value="Rhs_assc_core"/>
</dbReference>
<name>A0A0C5W0K1_9GAMM</name>
<keyword evidence="2" id="KW-1185">Reference proteome</keyword>
<reference evidence="1 2" key="1">
    <citation type="submission" date="2014-01" db="EMBL/GenBank/DDBJ databases">
        <title>Full genme sequencing of cellulolytic bacterium Gynuella sunshinyii YC6258T gen. nov., sp. nov.</title>
        <authorList>
            <person name="Khan H."/>
            <person name="Chung E.J."/>
            <person name="Chung Y.R."/>
        </authorList>
    </citation>
    <scope>NUCLEOTIDE SEQUENCE [LARGE SCALE GENOMIC DNA]</scope>
    <source>
        <strain evidence="1 2">YC6258</strain>
    </source>
</reference>
<evidence type="ECO:0008006" key="3">
    <source>
        <dbReference type="Google" id="ProtNLM"/>
    </source>
</evidence>
<dbReference type="Gene3D" id="2.180.10.10">
    <property type="entry name" value="RHS repeat-associated core"/>
    <property type="match status" value="1"/>
</dbReference>
<sequence>MLLSKLPSNIANHIGSTVLTFNGDGDITQHLRYEPFGKPIVVYDGSVVSTVLSWSGFTSKQGFTGHEHIYDMDLIHMQGRVYDSTVGRFLQADPVVQAPSQILSYNRYAYVWNNPLAATDPSGFYCQSAGCAAEARNDYKKGVPATENNAKGHRDRHVKIKNELLRSNHLNSNSGNYQPAYLPWQQPQPLNNPIWWGQDEFAASGVEIPAQEGQAALDLISEHKDTIISAARAMGVDPQHVASIIFQEKYHGVWASLKNGPAWAMIAAGTNDASVGLAEMDINTAARLLDVDVSTMSGTTRNQIIGLLANDQSAISLIALNVTSFQTALGRPVTLQEATYGHNAGVAALVRDLPIVQGSPISRRSWGQQSAISDALR</sequence>
<dbReference type="HOGENOM" id="CLU_733114_0_0_6"/>
<organism evidence="1 2">
    <name type="scientific">Gynuella sunshinyii YC6258</name>
    <dbReference type="NCBI Taxonomy" id="1445510"/>
    <lineage>
        <taxon>Bacteria</taxon>
        <taxon>Pseudomonadati</taxon>
        <taxon>Pseudomonadota</taxon>
        <taxon>Gammaproteobacteria</taxon>
        <taxon>Oceanospirillales</taxon>
        <taxon>Saccharospirillaceae</taxon>
        <taxon>Gynuella</taxon>
    </lineage>
</organism>
<evidence type="ECO:0000313" key="1">
    <source>
        <dbReference type="EMBL" id="AJQ96209.1"/>
    </source>
</evidence>
<protein>
    <recommendedName>
        <fullName evidence="3">Rhs family protein</fullName>
    </recommendedName>
</protein>
<dbReference type="AlphaFoldDB" id="A0A0C5W0K1"/>
<accession>A0A0C5W0K1</accession>
<dbReference type="NCBIfam" id="TIGR03696">
    <property type="entry name" value="Rhs_assc_core"/>
    <property type="match status" value="1"/>
</dbReference>